<gene>
    <name evidence="2" type="ORF">EDD79_105014</name>
</gene>
<sequence length="96" mass="11163">MYKVSPAQTYFIAVYESRNHAMQMYHYFKSTHPNKYLLISTPCRIKSGCSYSIKFNEQDDLKLLLDESANLKKNISGIYLVEKINGRNSYKKVAIT</sequence>
<name>A0A4R2THE4_9FIRM</name>
<proteinExistence type="predicted"/>
<keyword evidence="3" id="KW-1185">Reference proteome</keyword>
<dbReference type="EMBL" id="SLYC01000050">
    <property type="protein sequence ID" value="TCP96618.1"/>
    <property type="molecule type" value="Genomic_DNA"/>
</dbReference>
<organism evidence="2 3">
    <name type="scientific">Serpentinicella alkaliphila</name>
    <dbReference type="NCBI Taxonomy" id="1734049"/>
    <lineage>
        <taxon>Bacteria</taxon>
        <taxon>Bacillati</taxon>
        <taxon>Bacillota</taxon>
        <taxon>Clostridia</taxon>
        <taxon>Peptostreptococcales</taxon>
        <taxon>Natronincolaceae</taxon>
        <taxon>Serpentinicella</taxon>
    </lineage>
</organism>
<reference evidence="2 3" key="1">
    <citation type="submission" date="2019-03" db="EMBL/GenBank/DDBJ databases">
        <title>Genomic Encyclopedia of Type Strains, Phase IV (KMG-IV): sequencing the most valuable type-strain genomes for metagenomic binning, comparative biology and taxonomic classification.</title>
        <authorList>
            <person name="Goeker M."/>
        </authorList>
    </citation>
    <scope>NUCLEOTIDE SEQUENCE [LARGE SCALE GENOMIC DNA]</scope>
    <source>
        <strain evidence="2 3">DSM 100013</strain>
    </source>
</reference>
<dbReference type="Proteomes" id="UP000295504">
    <property type="component" value="Unassembled WGS sequence"/>
</dbReference>
<dbReference type="Pfam" id="PF11823">
    <property type="entry name" value="Se_S_carrier"/>
    <property type="match status" value="1"/>
</dbReference>
<dbReference type="AlphaFoldDB" id="A0A4R2THE4"/>
<evidence type="ECO:0000259" key="1">
    <source>
        <dbReference type="Pfam" id="PF11823"/>
    </source>
</evidence>
<dbReference type="RefSeq" id="WP_132849556.1">
    <property type="nucleotide sequence ID" value="NZ_CP058648.1"/>
</dbReference>
<evidence type="ECO:0000313" key="3">
    <source>
        <dbReference type="Proteomes" id="UP000295504"/>
    </source>
</evidence>
<dbReference type="InterPro" id="IPR021778">
    <property type="entry name" value="Se/S_carrier-like"/>
</dbReference>
<evidence type="ECO:0000313" key="2">
    <source>
        <dbReference type="EMBL" id="TCP96618.1"/>
    </source>
</evidence>
<comment type="caution">
    <text evidence="2">The sequence shown here is derived from an EMBL/GenBank/DDBJ whole genome shotgun (WGS) entry which is preliminary data.</text>
</comment>
<accession>A0A4R2THE4</accession>
<feature type="domain" description="Putative Se/S carrier protein-like" evidence="1">
    <location>
        <begin position="11"/>
        <end position="79"/>
    </location>
</feature>
<dbReference type="OrthoDB" id="1708101at2"/>
<protein>
    <submittedName>
        <fullName evidence="2">Uncharacterized protein DUF3343</fullName>
    </submittedName>
</protein>